<sequence length="89" mass="9841">YSLTIYHPPGTPARTSCVPSLSLHTMMEKLTLSARNTEPPLLPLRCFGIPIRKEVFSFPSLARYSDWARADDDDAGGTPTLDLYGSKLD</sequence>
<comment type="caution">
    <text evidence="2">The sequence shown here is derived from an EMBL/GenBank/DDBJ whole genome shotgun (WGS) entry which is preliminary data.</text>
</comment>
<evidence type="ECO:0000313" key="3">
    <source>
        <dbReference type="Proteomes" id="UP001465976"/>
    </source>
</evidence>
<dbReference type="Proteomes" id="UP001465976">
    <property type="component" value="Unassembled WGS sequence"/>
</dbReference>
<feature type="region of interest" description="Disordered" evidence="1">
    <location>
        <begin position="69"/>
        <end position="89"/>
    </location>
</feature>
<proteinExistence type="predicted"/>
<name>A0ABR3EYN3_9AGAR</name>
<dbReference type="EMBL" id="JBAHYK010001433">
    <property type="protein sequence ID" value="KAL0568027.1"/>
    <property type="molecule type" value="Genomic_DNA"/>
</dbReference>
<organism evidence="2 3">
    <name type="scientific">Marasmius crinis-equi</name>
    <dbReference type="NCBI Taxonomy" id="585013"/>
    <lineage>
        <taxon>Eukaryota</taxon>
        <taxon>Fungi</taxon>
        <taxon>Dikarya</taxon>
        <taxon>Basidiomycota</taxon>
        <taxon>Agaricomycotina</taxon>
        <taxon>Agaricomycetes</taxon>
        <taxon>Agaricomycetidae</taxon>
        <taxon>Agaricales</taxon>
        <taxon>Marasmiineae</taxon>
        <taxon>Marasmiaceae</taxon>
        <taxon>Marasmius</taxon>
    </lineage>
</organism>
<evidence type="ECO:0000256" key="1">
    <source>
        <dbReference type="SAM" id="MobiDB-lite"/>
    </source>
</evidence>
<keyword evidence="3" id="KW-1185">Reference proteome</keyword>
<accession>A0ABR3EYN3</accession>
<gene>
    <name evidence="2" type="ORF">V5O48_013967</name>
</gene>
<reference evidence="2 3" key="1">
    <citation type="submission" date="2024-02" db="EMBL/GenBank/DDBJ databases">
        <title>A draft genome for the cacao thread blight pathogen Marasmius crinis-equi.</title>
        <authorList>
            <person name="Cohen S.P."/>
            <person name="Baruah I.K."/>
            <person name="Amoako-Attah I."/>
            <person name="Bukari Y."/>
            <person name="Meinhardt L.W."/>
            <person name="Bailey B.A."/>
        </authorList>
    </citation>
    <scope>NUCLEOTIDE SEQUENCE [LARGE SCALE GENOMIC DNA]</scope>
    <source>
        <strain evidence="2 3">GH-76</strain>
    </source>
</reference>
<evidence type="ECO:0000313" key="2">
    <source>
        <dbReference type="EMBL" id="KAL0568027.1"/>
    </source>
</evidence>
<protein>
    <submittedName>
        <fullName evidence="2">Uncharacterized protein</fullName>
    </submittedName>
</protein>
<feature type="non-terminal residue" evidence="2">
    <location>
        <position position="1"/>
    </location>
</feature>